<evidence type="ECO:0000313" key="8">
    <source>
        <dbReference type="RefSeq" id="XP_022147117.1"/>
    </source>
</evidence>
<evidence type="ECO:0000256" key="1">
    <source>
        <dbReference type="ARBA" id="ARBA00022723"/>
    </source>
</evidence>
<dbReference type="OrthoDB" id="6105938at2759"/>
<reference evidence="7 8" key="1">
    <citation type="submission" date="2025-04" db="UniProtKB">
        <authorList>
            <consortium name="RefSeq"/>
        </authorList>
    </citation>
    <scope>IDENTIFICATION</scope>
    <source>
        <strain evidence="7 8">OHB3-1</strain>
    </source>
</reference>
<keyword evidence="1" id="KW-0479">Metal-binding</keyword>
<evidence type="ECO:0000256" key="4">
    <source>
        <dbReference type="PROSITE-ProRule" id="PRU00175"/>
    </source>
</evidence>
<sequence>MSIQGRNDLHEWNARVVERRTVMDFDLNCPPPDECINPTGPREEAAQFFNHHQRQATDNPDVVDEDIAIISPRKFAEARKNFRRNHFDSSCGVAVRVNANTEVYGALSDVTSWPPFTIWPPLTINNNVSIREQTIHNLDLCLSSESSSRARTKATDTDIPSALAQSSSIIPPAAPSLRCAICIEPLVEETTTKCGHVFCRNCIETAIATQHRCPICRRKLRKRDIIRIYLPFSS</sequence>
<dbReference type="GO" id="GO:0140082">
    <property type="term" value="F:SUMO-ubiquitin ligase activity"/>
    <property type="evidence" value="ECO:0007669"/>
    <property type="project" value="TreeGrafter"/>
</dbReference>
<name>A0A6J1D1D9_MOMCH</name>
<evidence type="ECO:0000313" key="7">
    <source>
        <dbReference type="RefSeq" id="XP_022147116.1"/>
    </source>
</evidence>
<evidence type="ECO:0000256" key="2">
    <source>
        <dbReference type="ARBA" id="ARBA00022771"/>
    </source>
</evidence>
<gene>
    <name evidence="7 8" type="primary">LOC111016128</name>
</gene>
<dbReference type="GeneID" id="111016128"/>
<accession>A0A6J1D1D9</accession>
<dbReference type="GO" id="GO:0032183">
    <property type="term" value="F:SUMO binding"/>
    <property type="evidence" value="ECO:0007669"/>
    <property type="project" value="TreeGrafter"/>
</dbReference>
<dbReference type="InterPro" id="IPR017907">
    <property type="entry name" value="Znf_RING_CS"/>
</dbReference>
<dbReference type="GO" id="GO:0033768">
    <property type="term" value="C:SUMO-targeted ubiquitin ligase complex"/>
    <property type="evidence" value="ECO:0007669"/>
    <property type="project" value="TreeGrafter"/>
</dbReference>
<dbReference type="PROSITE" id="PS50089">
    <property type="entry name" value="ZF_RING_2"/>
    <property type="match status" value="1"/>
</dbReference>
<dbReference type="AlphaFoldDB" id="A0A6J1D1D9"/>
<keyword evidence="3" id="KW-0862">Zinc</keyword>
<organism evidence="6 7">
    <name type="scientific">Momordica charantia</name>
    <name type="common">Bitter gourd</name>
    <name type="synonym">Balsam pear</name>
    <dbReference type="NCBI Taxonomy" id="3673"/>
    <lineage>
        <taxon>Eukaryota</taxon>
        <taxon>Viridiplantae</taxon>
        <taxon>Streptophyta</taxon>
        <taxon>Embryophyta</taxon>
        <taxon>Tracheophyta</taxon>
        <taxon>Spermatophyta</taxon>
        <taxon>Magnoliopsida</taxon>
        <taxon>eudicotyledons</taxon>
        <taxon>Gunneridae</taxon>
        <taxon>Pentapetalae</taxon>
        <taxon>rosids</taxon>
        <taxon>fabids</taxon>
        <taxon>Cucurbitales</taxon>
        <taxon>Cucurbitaceae</taxon>
        <taxon>Momordiceae</taxon>
        <taxon>Momordica</taxon>
    </lineage>
</organism>
<dbReference type="Gene3D" id="3.30.40.10">
    <property type="entry name" value="Zinc/RING finger domain, C3HC4 (zinc finger)"/>
    <property type="match status" value="1"/>
</dbReference>
<dbReference type="PANTHER" id="PTHR47094">
    <property type="entry name" value="ELFLESS, ISOFORM B"/>
    <property type="match status" value="1"/>
</dbReference>
<dbReference type="InterPro" id="IPR049627">
    <property type="entry name" value="SLX8"/>
</dbReference>
<protein>
    <submittedName>
        <fullName evidence="7 8">E3 ubiquitin-protein ligase complex slx8-rfp subunit slx8-like</fullName>
    </submittedName>
</protein>
<dbReference type="RefSeq" id="XP_022147117.1">
    <property type="nucleotide sequence ID" value="XM_022291425.1"/>
</dbReference>
<evidence type="ECO:0000313" key="6">
    <source>
        <dbReference type="Proteomes" id="UP000504603"/>
    </source>
</evidence>
<dbReference type="Proteomes" id="UP000504603">
    <property type="component" value="Unplaced"/>
</dbReference>
<dbReference type="RefSeq" id="XP_022147116.1">
    <property type="nucleotide sequence ID" value="XM_022291424.1"/>
</dbReference>
<dbReference type="Pfam" id="PF13923">
    <property type="entry name" value="zf-C3HC4_2"/>
    <property type="match status" value="1"/>
</dbReference>
<dbReference type="GO" id="GO:0006511">
    <property type="term" value="P:ubiquitin-dependent protein catabolic process"/>
    <property type="evidence" value="ECO:0007669"/>
    <property type="project" value="TreeGrafter"/>
</dbReference>
<dbReference type="SMART" id="SM00184">
    <property type="entry name" value="RING"/>
    <property type="match status" value="1"/>
</dbReference>
<dbReference type="KEGG" id="mcha:111016128"/>
<dbReference type="GO" id="GO:0061630">
    <property type="term" value="F:ubiquitin protein ligase activity"/>
    <property type="evidence" value="ECO:0007669"/>
    <property type="project" value="InterPro"/>
</dbReference>
<dbReference type="InterPro" id="IPR001841">
    <property type="entry name" value="Znf_RING"/>
</dbReference>
<proteinExistence type="predicted"/>
<evidence type="ECO:0000259" key="5">
    <source>
        <dbReference type="PROSITE" id="PS50089"/>
    </source>
</evidence>
<keyword evidence="2 4" id="KW-0863">Zinc-finger</keyword>
<dbReference type="InterPro" id="IPR013083">
    <property type="entry name" value="Znf_RING/FYVE/PHD"/>
</dbReference>
<keyword evidence="6" id="KW-1185">Reference proteome</keyword>
<evidence type="ECO:0000256" key="3">
    <source>
        <dbReference type="ARBA" id="ARBA00022833"/>
    </source>
</evidence>
<dbReference type="GO" id="GO:0008270">
    <property type="term" value="F:zinc ion binding"/>
    <property type="evidence" value="ECO:0007669"/>
    <property type="project" value="UniProtKB-KW"/>
</dbReference>
<dbReference type="PANTHER" id="PTHR47094:SF18">
    <property type="entry name" value="RING-TYPE DOMAIN-CONTAINING PROTEIN"/>
    <property type="match status" value="1"/>
</dbReference>
<dbReference type="PROSITE" id="PS00518">
    <property type="entry name" value="ZF_RING_1"/>
    <property type="match status" value="1"/>
</dbReference>
<dbReference type="SUPFAM" id="SSF57850">
    <property type="entry name" value="RING/U-box"/>
    <property type="match status" value="1"/>
</dbReference>
<feature type="domain" description="RING-type" evidence="5">
    <location>
        <begin position="179"/>
        <end position="217"/>
    </location>
</feature>